<feature type="region of interest" description="Disordered" evidence="1">
    <location>
        <begin position="101"/>
        <end position="133"/>
    </location>
</feature>
<evidence type="ECO:0000313" key="2">
    <source>
        <dbReference type="EMBL" id="GGV30385.1"/>
    </source>
</evidence>
<dbReference type="AlphaFoldDB" id="A0A918IL81"/>
<evidence type="ECO:0000313" key="3">
    <source>
        <dbReference type="Proteomes" id="UP000618795"/>
    </source>
</evidence>
<keyword evidence="3" id="KW-1185">Reference proteome</keyword>
<protein>
    <submittedName>
        <fullName evidence="2">Uncharacterized protein</fullName>
    </submittedName>
</protein>
<feature type="region of interest" description="Disordered" evidence="1">
    <location>
        <begin position="28"/>
        <end position="50"/>
    </location>
</feature>
<organism evidence="2 3">
    <name type="scientific">Streptomyces filipinensis</name>
    <dbReference type="NCBI Taxonomy" id="66887"/>
    <lineage>
        <taxon>Bacteria</taxon>
        <taxon>Bacillati</taxon>
        <taxon>Actinomycetota</taxon>
        <taxon>Actinomycetes</taxon>
        <taxon>Kitasatosporales</taxon>
        <taxon>Streptomycetaceae</taxon>
        <taxon>Streptomyces</taxon>
    </lineage>
</organism>
<sequence>MPAGTGPAAPAGHPPRWFRLAPAPSAPAVGPAPVGRPVNGTARRAAAARRTALHRPLHRLWSGRWQGWARMAAVLGMLCARSARGAWAARWAPGVVLAEGTGGVGIPGHGRPARLRPDGRPGAVAHTRARAPT</sequence>
<reference evidence="2" key="1">
    <citation type="journal article" date="2014" name="Int. J. Syst. Evol. Microbiol.">
        <title>Complete genome sequence of Corynebacterium casei LMG S-19264T (=DSM 44701T), isolated from a smear-ripened cheese.</title>
        <authorList>
            <consortium name="US DOE Joint Genome Institute (JGI-PGF)"/>
            <person name="Walter F."/>
            <person name="Albersmeier A."/>
            <person name="Kalinowski J."/>
            <person name="Ruckert C."/>
        </authorList>
    </citation>
    <scope>NUCLEOTIDE SEQUENCE</scope>
    <source>
        <strain evidence="2">JCM 4369</strain>
    </source>
</reference>
<evidence type="ECO:0000256" key="1">
    <source>
        <dbReference type="SAM" id="MobiDB-lite"/>
    </source>
</evidence>
<gene>
    <name evidence="2" type="ORF">GCM10010260_83580</name>
</gene>
<comment type="caution">
    <text evidence="2">The sequence shown here is derived from an EMBL/GenBank/DDBJ whole genome shotgun (WGS) entry which is preliminary data.</text>
</comment>
<reference evidence="2" key="2">
    <citation type="submission" date="2020-09" db="EMBL/GenBank/DDBJ databases">
        <authorList>
            <person name="Sun Q."/>
            <person name="Ohkuma M."/>
        </authorList>
    </citation>
    <scope>NUCLEOTIDE SEQUENCE</scope>
    <source>
        <strain evidence="2">JCM 4369</strain>
    </source>
</reference>
<proteinExistence type="predicted"/>
<dbReference type="Proteomes" id="UP000618795">
    <property type="component" value="Unassembled WGS sequence"/>
</dbReference>
<name>A0A918IL81_9ACTN</name>
<accession>A0A918IL81</accession>
<dbReference type="EMBL" id="BMTD01000042">
    <property type="protein sequence ID" value="GGV30385.1"/>
    <property type="molecule type" value="Genomic_DNA"/>
</dbReference>